<keyword evidence="3" id="KW-1185">Reference proteome</keyword>
<gene>
    <name evidence="2" type="ORF">LSALG_LOCUS18991</name>
</gene>
<dbReference type="EMBL" id="OX465080">
    <property type="protein sequence ID" value="CAI9279175.1"/>
    <property type="molecule type" value="Genomic_DNA"/>
</dbReference>
<sequence length="148" mass="17093">MLLSILFSLAGNLCRCHPLHRQPPPSLSNFQLPKTSQYLLTSPSFIVFLFHHQLDSINFNVIAIFSHKIDFFSIAGMLTPDDRQENKVEWQSLSRCKMESPQSIMGLMTMIMVIHFMKKKGKKQLVHNLQFRGKSSYGYKEYGLKCPI</sequence>
<organism evidence="2 3">
    <name type="scientific">Lactuca saligna</name>
    <name type="common">Willowleaf lettuce</name>
    <dbReference type="NCBI Taxonomy" id="75948"/>
    <lineage>
        <taxon>Eukaryota</taxon>
        <taxon>Viridiplantae</taxon>
        <taxon>Streptophyta</taxon>
        <taxon>Embryophyta</taxon>
        <taxon>Tracheophyta</taxon>
        <taxon>Spermatophyta</taxon>
        <taxon>Magnoliopsida</taxon>
        <taxon>eudicotyledons</taxon>
        <taxon>Gunneridae</taxon>
        <taxon>Pentapetalae</taxon>
        <taxon>asterids</taxon>
        <taxon>campanulids</taxon>
        <taxon>Asterales</taxon>
        <taxon>Asteraceae</taxon>
        <taxon>Cichorioideae</taxon>
        <taxon>Cichorieae</taxon>
        <taxon>Lactucinae</taxon>
        <taxon>Lactuca</taxon>
    </lineage>
</organism>
<dbReference type="AlphaFoldDB" id="A0AA36E241"/>
<evidence type="ECO:0000313" key="3">
    <source>
        <dbReference type="Proteomes" id="UP001177003"/>
    </source>
</evidence>
<feature type="chain" id="PRO_5041414271" evidence="1">
    <location>
        <begin position="17"/>
        <end position="148"/>
    </location>
</feature>
<dbReference type="Proteomes" id="UP001177003">
    <property type="component" value="Chromosome 4"/>
</dbReference>
<proteinExistence type="predicted"/>
<reference evidence="2" key="1">
    <citation type="submission" date="2023-04" db="EMBL/GenBank/DDBJ databases">
        <authorList>
            <person name="Vijverberg K."/>
            <person name="Xiong W."/>
            <person name="Schranz E."/>
        </authorList>
    </citation>
    <scope>NUCLEOTIDE SEQUENCE</scope>
</reference>
<accession>A0AA36E241</accession>
<evidence type="ECO:0000256" key="1">
    <source>
        <dbReference type="SAM" id="SignalP"/>
    </source>
</evidence>
<name>A0AA36E241_LACSI</name>
<evidence type="ECO:0000313" key="2">
    <source>
        <dbReference type="EMBL" id="CAI9279175.1"/>
    </source>
</evidence>
<keyword evidence="1" id="KW-0732">Signal</keyword>
<feature type="signal peptide" evidence="1">
    <location>
        <begin position="1"/>
        <end position="16"/>
    </location>
</feature>
<protein>
    <submittedName>
        <fullName evidence="2">Uncharacterized protein</fullName>
    </submittedName>
</protein>